<dbReference type="Pfam" id="PF02369">
    <property type="entry name" value="Big_1"/>
    <property type="match status" value="4"/>
</dbReference>
<dbReference type="InterPro" id="IPR054720">
    <property type="entry name" value="HpiC1"/>
</dbReference>
<protein>
    <submittedName>
        <fullName evidence="5">Beta strand repeat-containing protein</fullName>
    </submittedName>
</protein>
<feature type="domain" description="Big-1" evidence="4">
    <location>
        <begin position="466"/>
        <end position="567"/>
    </location>
</feature>
<dbReference type="SMART" id="SM00634">
    <property type="entry name" value="BID_1"/>
    <property type="match status" value="6"/>
</dbReference>
<evidence type="ECO:0000256" key="2">
    <source>
        <dbReference type="SAM" id="MobiDB-lite"/>
    </source>
</evidence>
<dbReference type="PROSITE" id="PS51127">
    <property type="entry name" value="BIG1"/>
    <property type="match status" value="1"/>
</dbReference>
<comment type="similarity">
    <text evidence="1">Belongs to the intimin/invasin family.</text>
</comment>
<keyword evidence="6" id="KW-1185">Reference proteome</keyword>
<sequence>MNSRHSRMLRARRGAHRPLAASRPPAWLAWCATALLALTTSAAAAPVPVGNGDFSAAANAGSVGGGLIGGSGTNVPIGTGPWTGTYAGALGLLAPPTLSISATTQNATIGGLVGVSALGLINNGGYFGQALTTSVQPNTRYILSADVDVGRVLQLGLLDNTHTGIAIAAGGSVLASSDTAPAGAVTLQLLLGTTYHLEMTYVSPASIVADPIELRLFAQPQGLLTADLLPTIRFDNVALDAVTLGVPATVGNVAGDGQSATVNTQFPAPLGLRVLDGAGNGVAGTQVTFTAPAVGASATFSTGGSSGSTLAVLTDGNGDASVTTTANTIAGAYTISVQVAGLADPQLFHLTNTAGTPSDVSIPTDGSGGNTQSTPVDTPFPQALAVVVVDAYDNPVPSVPVSFAVAAAGNGAGATLSAPQASTDADGRATVTAHANLVAGQYGVNASVAGVPGAAAFSLTNTAGTQATIAASGGGAQSTAVTTPFAQPLQVTVSDAFGNPVSGVQVAFAAAASPGGASAALSAASATTGADGTASVTATANAQAGSYAVNATVAGVGTAAAFQLSNTAGAPTSIVTTGGGVQSAPVGMPFAQPLAVQARDAFGNPVPNVSVAFAASSAGNGATATLSASVALTGADGVASVGATANSLAGSYTVSASAGGAPAATFGLTNTAGPPSAIVIGGSGSGTQSTTVNTPFPTPLVVRVEDDHGNPVPDVAVSFAPPASGASATLSATGATTGANGEAQVQATANTVAGHYLVSAAVAGVPGAFDFDLTNTAGTPHDVVPIGGDGSIGGGTQQSTQVNTAFPQPLKVRVRDQFQNAVAGAVAHFLAPNSGASAVLSSGAQSGAMLDVATDAAGEAVVQATANSTVGSYTVTAQVDGLPSGVSYQLSNTPGNSSTPIGGTTQAAVIEQPFACALIVRLADPQGQPRAGVSVDFTAPEDGPSASLSANGGAGGQTATAVTDADGAAYVEATANGLIGKYQVSAQEAGVPNAQVTLFTLENLDPADPIFRNGFDLDCGATP</sequence>
<evidence type="ECO:0000256" key="1">
    <source>
        <dbReference type="ARBA" id="ARBA00010116"/>
    </source>
</evidence>
<reference evidence="6" key="1">
    <citation type="journal article" date="2019" name="Int. J. Syst. Evol. Microbiol.">
        <title>The Global Catalogue of Microorganisms (GCM) 10K type strain sequencing project: providing services to taxonomists for standard genome sequencing and annotation.</title>
        <authorList>
            <consortium name="The Broad Institute Genomics Platform"/>
            <consortium name="The Broad Institute Genome Sequencing Center for Infectious Disease"/>
            <person name="Wu L."/>
            <person name="Ma J."/>
        </authorList>
    </citation>
    <scope>NUCLEOTIDE SEQUENCE [LARGE SCALE GENOMIC DNA]</scope>
    <source>
        <strain evidence="6">CCUG 30340</strain>
    </source>
</reference>
<dbReference type="InterPro" id="IPR003344">
    <property type="entry name" value="Big_1_dom"/>
</dbReference>
<gene>
    <name evidence="5" type="ORF">ACFO6Q_13165</name>
</gene>
<feature type="signal peptide" evidence="3">
    <location>
        <begin position="1"/>
        <end position="44"/>
    </location>
</feature>
<feature type="chain" id="PRO_5045928133" evidence="3">
    <location>
        <begin position="45"/>
        <end position="1023"/>
    </location>
</feature>
<keyword evidence="3" id="KW-0732">Signal</keyword>
<evidence type="ECO:0000313" key="5">
    <source>
        <dbReference type="EMBL" id="MFC4821281.1"/>
    </source>
</evidence>
<dbReference type="Gene3D" id="2.60.40.10">
    <property type="entry name" value="Immunoglobulins"/>
    <property type="match status" value="7"/>
</dbReference>
<proteinExistence type="inferred from homology"/>
<feature type="compositionally biased region" description="Low complexity" evidence="2">
    <location>
        <begin position="943"/>
        <end position="957"/>
    </location>
</feature>
<dbReference type="Proteomes" id="UP001595886">
    <property type="component" value="Unassembled WGS sequence"/>
</dbReference>
<dbReference type="EMBL" id="JBHSHD010000010">
    <property type="protein sequence ID" value="MFC4821281.1"/>
    <property type="molecule type" value="Genomic_DNA"/>
</dbReference>
<feature type="region of interest" description="Disordered" evidence="2">
    <location>
        <begin position="931"/>
        <end position="957"/>
    </location>
</feature>
<dbReference type="InterPro" id="IPR008964">
    <property type="entry name" value="Invasin/intimin_cell_adhesion"/>
</dbReference>
<dbReference type="Pfam" id="PF22825">
    <property type="entry name" value="HpiC1-like"/>
    <property type="match status" value="1"/>
</dbReference>
<dbReference type="RefSeq" id="WP_380021566.1">
    <property type="nucleotide sequence ID" value="NZ_JBHSHD010000010.1"/>
</dbReference>
<comment type="caution">
    <text evidence="5">The sequence shown here is derived from an EMBL/GenBank/DDBJ whole genome shotgun (WGS) entry which is preliminary data.</text>
</comment>
<accession>A0ABV9QWV7</accession>
<evidence type="ECO:0000256" key="3">
    <source>
        <dbReference type="SAM" id="SignalP"/>
    </source>
</evidence>
<dbReference type="SUPFAM" id="SSF49373">
    <property type="entry name" value="Invasin/intimin cell-adhesion fragments"/>
    <property type="match status" value="7"/>
</dbReference>
<evidence type="ECO:0000313" key="6">
    <source>
        <dbReference type="Proteomes" id="UP001595886"/>
    </source>
</evidence>
<organism evidence="5 6">
    <name type="scientific">Dokdonella ginsengisoli</name>
    <dbReference type="NCBI Taxonomy" id="363846"/>
    <lineage>
        <taxon>Bacteria</taxon>
        <taxon>Pseudomonadati</taxon>
        <taxon>Pseudomonadota</taxon>
        <taxon>Gammaproteobacteria</taxon>
        <taxon>Lysobacterales</taxon>
        <taxon>Rhodanobacteraceae</taxon>
        <taxon>Dokdonella</taxon>
    </lineage>
</organism>
<evidence type="ECO:0000259" key="4">
    <source>
        <dbReference type="PROSITE" id="PS51127"/>
    </source>
</evidence>
<dbReference type="InterPro" id="IPR013783">
    <property type="entry name" value="Ig-like_fold"/>
</dbReference>
<name>A0ABV9QWV7_9GAMM</name>